<proteinExistence type="inferred from homology"/>
<dbReference type="InterPro" id="IPR033985">
    <property type="entry name" value="SusD-like_N"/>
</dbReference>
<dbReference type="AlphaFoldDB" id="A0A4Q5GGK4"/>
<feature type="domain" description="RagB/SusD" evidence="6">
    <location>
        <begin position="426"/>
        <end position="534"/>
    </location>
</feature>
<dbReference type="PROSITE" id="PS51257">
    <property type="entry name" value="PROKAR_LIPOPROTEIN"/>
    <property type="match status" value="1"/>
</dbReference>
<evidence type="ECO:0000313" key="8">
    <source>
        <dbReference type="EMBL" id="KAA5269621.1"/>
    </source>
</evidence>
<reference evidence="8 11" key="1">
    <citation type="journal article" date="2019" name="Nat. Med.">
        <title>A library of human gut bacterial isolates paired with longitudinal multiomics data enables mechanistic microbiome research.</title>
        <authorList>
            <person name="Poyet M."/>
            <person name="Groussin M."/>
            <person name="Gibbons S.M."/>
            <person name="Avila-Pacheco J."/>
            <person name="Jiang X."/>
            <person name="Kearney S.M."/>
            <person name="Perrotta A.R."/>
            <person name="Berdy B."/>
            <person name="Zhao S."/>
            <person name="Lieberman T.D."/>
            <person name="Swanson P.K."/>
            <person name="Smith M."/>
            <person name="Roesemann S."/>
            <person name="Alexander J.E."/>
            <person name="Rich S.A."/>
            <person name="Livny J."/>
            <person name="Vlamakis H."/>
            <person name="Clish C."/>
            <person name="Bullock K."/>
            <person name="Deik A."/>
            <person name="Scott J."/>
            <person name="Pierce K.A."/>
            <person name="Xavier R.J."/>
            <person name="Alm E.J."/>
        </authorList>
    </citation>
    <scope>NUCLEOTIDE SEQUENCE [LARGE SCALE GENOMIC DNA]</scope>
    <source>
        <strain evidence="8 11">BIOML-A1</strain>
    </source>
</reference>
<dbReference type="EMBL" id="VVZX01000033">
    <property type="protein sequence ID" value="KAA5269621.1"/>
    <property type="molecule type" value="Genomic_DNA"/>
</dbReference>
<reference evidence="9 10" key="2">
    <citation type="journal article" date="2019" name="Science, e1252229">
        <title>Invertible promoters mediate bacterial phase variation, antibiotic resistance, and host adaptation in the gut.</title>
        <authorList>
            <person name="Jiang X."/>
            <person name="Hall A.B."/>
            <person name="Arthur T.D."/>
            <person name="Plichta D.R."/>
            <person name="Covington C.T."/>
            <person name="Poyet M."/>
            <person name="Crothers J."/>
            <person name="Moses P.L."/>
            <person name="Tolonen A.C."/>
            <person name="Vlamakis H."/>
            <person name="Alm E.J."/>
            <person name="Xavier R.J."/>
        </authorList>
    </citation>
    <scope>NUCLEOTIDE SEQUENCE [LARGE SCALE GENOMIC DNA]</scope>
    <source>
        <strain evidence="10">bj_0095</strain>
        <strain evidence="9">Bj_0095</strain>
    </source>
</reference>
<evidence type="ECO:0000259" key="6">
    <source>
        <dbReference type="Pfam" id="PF07980"/>
    </source>
</evidence>
<dbReference type="Proteomes" id="UP000335496">
    <property type="component" value="Unassembled WGS sequence"/>
</dbReference>
<evidence type="ECO:0000259" key="7">
    <source>
        <dbReference type="Pfam" id="PF14322"/>
    </source>
</evidence>
<dbReference type="Proteomes" id="UP000291917">
    <property type="component" value="Unassembled WGS sequence"/>
</dbReference>
<evidence type="ECO:0000313" key="10">
    <source>
        <dbReference type="Proteomes" id="UP000291917"/>
    </source>
</evidence>
<dbReference type="GO" id="GO:0009279">
    <property type="term" value="C:cell outer membrane"/>
    <property type="evidence" value="ECO:0007669"/>
    <property type="project" value="UniProtKB-SubCell"/>
</dbReference>
<evidence type="ECO:0000256" key="2">
    <source>
        <dbReference type="ARBA" id="ARBA00006275"/>
    </source>
</evidence>
<evidence type="ECO:0000256" key="5">
    <source>
        <dbReference type="ARBA" id="ARBA00023237"/>
    </source>
</evidence>
<dbReference type="Pfam" id="PF14322">
    <property type="entry name" value="SusD-like_3"/>
    <property type="match status" value="1"/>
</dbReference>
<evidence type="ECO:0000256" key="3">
    <source>
        <dbReference type="ARBA" id="ARBA00022729"/>
    </source>
</evidence>
<evidence type="ECO:0000313" key="9">
    <source>
        <dbReference type="EMBL" id="RYT67327.1"/>
    </source>
</evidence>
<accession>A0A4Q5GGK4</accession>
<evidence type="ECO:0000313" key="11">
    <source>
        <dbReference type="Proteomes" id="UP000335496"/>
    </source>
</evidence>
<evidence type="ECO:0000256" key="1">
    <source>
        <dbReference type="ARBA" id="ARBA00004442"/>
    </source>
</evidence>
<evidence type="ECO:0000256" key="4">
    <source>
        <dbReference type="ARBA" id="ARBA00023136"/>
    </source>
</evidence>
<protein>
    <submittedName>
        <fullName evidence="9">RagB/SusD family nutrient uptake outer membrane protein</fullName>
    </submittedName>
</protein>
<dbReference type="EMBL" id="RCXL01000055">
    <property type="protein sequence ID" value="RYT67327.1"/>
    <property type="molecule type" value="Genomic_DNA"/>
</dbReference>
<dbReference type="Gene3D" id="1.25.40.390">
    <property type="match status" value="1"/>
</dbReference>
<dbReference type="InterPro" id="IPR012944">
    <property type="entry name" value="SusD_RagB_dom"/>
</dbReference>
<name>A0A4Q5GGK4_9BACE</name>
<dbReference type="Pfam" id="PF07980">
    <property type="entry name" value="SusD_RagB"/>
    <property type="match status" value="1"/>
</dbReference>
<keyword evidence="5" id="KW-0998">Cell outer membrane</keyword>
<organism evidence="9 10">
    <name type="scientific">Bacteroides eggerthii</name>
    <dbReference type="NCBI Taxonomy" id="28111"/>
    <lineage>
        <taxon>Bacteria</taxon>
        <taxon>Pseudomonadati</taxon>
        <taxon>Bacteroidota</taxon>
        <taxon>Bacteroidia</taxon>
        <taxon>Bacteroidales</taxon>
        <taxon>Bacteroidaceae</taxon>
        <taxon>Bacteroides</taxon>
    </lineage>
</organism>
<gene>
    <name evidence="9" type="ORF">EAJ03_19280</name>
    <name evidence="8" type="ORF">F2Z23_17580</name>
</gene>
<comment type="caution">
    <text evidence="9">The sequence shown here is derived from an EMBL/GenBank/DDBJ whole genome shotgun (WGS) entry which is preliminary data.</text>
</comment>
<dbReference type="RefSeq" id="WP_130089245.1">
    <property type="nucleotide sequence ID" value="NZ_RCXL01000055.1"/>
</dbReference>
<dbReference type="InterPro" id="IPR011990">
    <property type="entry name" value="TPR-like_helical_dom_sf"/>
</dbReference>
<keyword evidence="4" id="KW-0472">Membrane</keyword>
<keyword evidence="11" id="KW-1185">Reference proteome</keyword>
<dbReference type="SUPFAM" id="SSF48452">
    <property type="entry name" value="TPR-like"/>
    <property type="match status" value="1"/>
</dbReference>
<comment type="subcellular location">
    <subcellularLocation>
        <location evidence="1">Cell outer membrane</location>
    </subcellularLocation>
</comment>
<sequence length="557" mass="62900">MKYTFKKVMTLGFGCLMGLTSCSDSWLKTDSTETAGGDVIFSTTDNAKLAINGICRTMVQQHGYYGQMFNGEGTMKLLYGEYPGQDFNFPYMAPGWSPIMNNASSQTQNSSSIYDSYPWYYYYLIIGNANAVINRIDKAEGLQEEKDFLKAEALTFRAYSFFRLAEFYCDSWERSNNGTTSGIVLRTEEVSEAGGETDMALSTLAKTYEQIYDDLDEALNLYESSGLTRDDIYWDATSTISFPDAPVAHAIYARAALTREDYATAKKHAALARENFPLMDKNTYYSGFCNPSSEWIWGVYNDASETIWYYGWQLFMACNGYYAQQGINVCINRDLIESFADSDIRKGLFLTESTFLPEDGSQAFLDVVSQTSRNANNFNTKTEEGKAAYRKANQYAKGAVVSAATQPYAYASLKFQATAQPAVGCQPIFRASEMLLIEAEANYYLSTDPTDAQNSLKELNLTSGRDPQYTCTATGEDLLKEIKKYRRLELWGEGFSWYDCKRWGDPVVRQPFEEGGNYSAYISGTYGFDKAGNYDETFWKWIIPNRESDYNTAIEIK</sequence>
<comment type="similarity">
    <text evidence="2">Belongs to the SusD family.</text>
</comment>
<feature type="domain" description="SusD-like N-terminal" evidence="7">
    <location>
        <begin position="106"/>
        <end position="221"/>
    </location>
</feature>
<keyword evidence="3" id="KW-0732">Signal</keyword>